<evidence type="ECO:0000256" key="9">
    <source>
        <dbReference type="SAM" id="Phobius"/>
    </source>
</evidence>
<evidence type="ECO:0000256" key="5">
    <source>
        <dbReference type="ARBA" id="ARBA00023157"/>
    </source>
</evidence>
<evidence type="ECO:0000256" key="8">
    <source>
        <dbReference type="SAM" id="MobiDB-lite"/>
    </source>
</evidence>
<dbReference type="GeneID" id="106468300"/>
<sequence>MHSQNLLLVIFYCWVQAITVYAKDDSSTVTGLLGEAAELPCNVDVASCGEVYFITWTKNTTSEWKRLYLYSDDVEKPLQELANPDRADFVVEKSTAHLRISPLRMEDEGNYKCDVTYVQGKCPSLSYANLVVIAKPSPPVISKDGNTLKNTSTVGPFLEGETLTLECSSAGGKPPPVVTWWNGSESLPSNSSIRDEELGTSKVRSFTRFTLSRSDLGAKLECKVKNDAIERDLISWVEFDIHVKPSSLKIEGPIVPVISGHTVWLTCTVEGANPAANVTWYNHTKEVEPQPQSYSEVMNDGTFKTVSQLEIVASLFDHQGTFYCKGTNPVLHKNGDAALLKSFDLEVLHPPVVEVQPAGGLVVKETNEAKIFCTFKANPSNVTDVTWYKDDVKVSVNENERFKLNDPGVPTLTIRNVSRFDRGFYFCSLRNSIGVGKAVNSVEINILYPPAVQASVFPATVNEGNDGSVSLKCDIVDGNPQNLLRVRWYKNDEMQNEVTEKEIVWQNLSRNFTANFTCDGENTAGWGERSEPKELVVNYLPGPAVVKESTTAVKGHPITLECEVEDLGRPPASVFRWEYLDEVLHDTTHNLTVESTGLDTRGKYMCSAVNFVGTGPKGEFYLSPKAPPAVINPLPDMYGAPSDATNISLSCRIECEPLCQIEWRRNRTSIVDSDFYLIKTMILPEDVSTGYFTSLVSTLQWNMSAWPEGSLDRNRDNANYTCLSSGNSAGSGVSTTTVFKVEFPPENISLSASQLEVVEGEIPEKINCSANSWPPSQYTWKFSNKIIANSSQLFLNDIISRSKAGSYLCVASNQHGSAKAKAFINVLYKPECNIYKDRNENKEATLVCNAQANPTSVNFTWIKNNETLEKFIVTERTTSILTLGDSVSEHYGKYYCIVNNRVGESIPCTLELTGVVGTAGWGLDFGDENVVITAAVVTAVTVIFIIVIIVIIILIKRRRTHTGPKGTLEERETPEGRVQPTEATPVPKPGFRNSFNTNGSPNLKNENTDSGSPNKVNSDGDPVYQNVTAVGRKESGSHVVEQECRPMYENMTFHQREPKGPLNSPIPAARMRTSLPTNFKHVYQNIHHDVRNDTPSTSTISSETNLPRPRNFKHLNIKSLRPTNGKSTKPINPIINLPVILSRSFIKPLDKNQNQQTDVTFDPQGSSERSKTSFEDKHMASEKLSKNPSFSTNNEGLVYADLSLPHSGARPVFRKNAPTEYATLNFTEEGEYADQTFQPRHK</sequence>
<evidence type="ECO:0000313" key="13">
    <source>
        <dbReference type="RefSeq" id="XP_022252985.1"/>
    </source>
</evidence>
<dbReference type="CDD" id="cd00096">
    <property type="entry name" value="Ig"/>
    <property type="match status" value="1"/>
</dbReference>
<feature type="compositionally biased region" description="Polar residues" evidence="8">
    <location>
        <begin position="993"/>
        <end position="1017"/>
    </location>
</feature>
<keyword evidence="12" id="KW-1185">Reference proteome</keyword>
<keyword evidence="4 9" id="KW-0472">Membrane</keyword>
<evidence type="ECO:0000259" key="11">
    <source>
        <dbReference type="PROSITE" id="PS50835"/>
    </source>
</evidence>
<dbReference type="Pfam" id="PF08205">
    <property type="entry name" value="C2-set_2"/>
    <property type="match status" value="2"/>
</dbReference>
<dbReference type="InterPro" id="IPR051275">
    <property type="entry name" value="Cell_adhesion_signaling"/>
</dbReference>
<organism evidence="12 13">
    <name type="scientific">Limulus polyphemus</name>
    <name type="common">Atlantic horseshoe crab</name>
    <dbReference type="NCBI Taxonomy" id="6850"/>
    <lineage>
        <taxon>Eukaryota</taxon>
        <taxon>Metazoa</taxon>
        <taxon>Ecdysozoa</taxon>
        <taxon>Arthropoda</taxon>
        <taxon>Chelicerata</taxon>
        <taxon>Merostomata</taxon>
        <taxon>Xiphosura</taxon>
        <taxon>Limulidae</taxon>
        <taxon>Limulus</taxon>
    </lineage>
</organism>
<feature type="compositionally biased region" description="Polar residues" evidence="8">
    <location>
        <begin position="1151"/>
        <end position="1167"/>
    </location>
</feature>
<dbReference type="InterPro" id="IPR013783">
    <property type="entry name" value="Ig-like_fold"/>
</dbReference>
<dbReference type="Pfam" id="PF13927">
    <property type="entry name" value="Ig_3"/>
    <property type="match status" value="2"/>
</dbReference>
<dbReference type="PROSITE" id="PS50835">
    <property type="entry name" value="IG_LIKE"/>
    <property type="match status" value="9"/>
</dbReference>
<gene>
    <name evidence="13" type="primary">LOC106468300</name>
</gene>
<accession>A0ABM1TAS9</accession>
<keyword evidence="6" id="KW-0325">Glycoprotein</keyword>
<reference evidence="13" key="1">
    <citation type="submission" date="2025-08" db="UniProtKB">
        <authorList>
            <consortium name="RefSeq"/>
        </authorList>
    </citation>
    <scope>IDENTIFICATION</scope>
    <source>
        <tissue evidence="13">Muscle</tissue>
    </source>
</reference>
<evidence type="ECO:0000256" key="7">
    <source>
        <dbReference type="ARBA" id="ARBA00023319"/>
    </source>
</evidence>
<dbReference type="SMART" id="SM00409">
    <property type="entry name" value="IG"/>
    <property type="match status" value="8"/>
</dbReference>
<dbReference type="InterPro" id="IPR013106">
    <property type="entry name" value="Ig_V-set"/>
</dbReference>
<feature type="chain" id="PRO_5047237799" evidence="10">
    <location>
        <begin position="18"/>
        <end position="1242"/>
    </location>
</feature>
<evidence type="ECO:0000256" key="1">
    <source>
        <dbReference type="ARBA" id="ARBA00004479"/>
    </source>
</evidence>
<dbReference type="Gene3D" id="2.60.40.10">
    <property type="entry name" value="Immunoglobulins"/>
    <property type="match status" value="9"/>
</dbReference>
<feature type="region of interest" description="Disordered" evidence="8">
    <location>
        <begin position="962"/>
        <end position="1022"/>
    </location>
</feature>
<comment type="subcellular location">
    <subcellularLocation>
        <location evidence="1">Membrane</location>
        <topology evidence="1">Single-pass type I membrane protein</topology>
    </subcellularLocation>
</comment>
<evidence type="ECO:0000256" key="2">
    <source>
        <dbReference type="ARBA" id="ARBA00022692"/>
    </source>
</evidence>
<keyword evidence="7" id="KW-0393">Immunoglobulin domain</keyword>
<dbReference type="Proteomes" id="UP000694941">
    <property type="component" value="Unplaced"/>
</dbReference>
<dbReference type="InterPro" id="IPR036179">
    <property type="entry name" value="Ig-like_dom_sf"/>
</dbReference>
<keyword evidence="2 9" id="KW-0812">Transmembrane</keyword>
<evidence type="ECO:0000313" key="12">
    <source>
        <dbReference type="Proteomes" id="UP000694941"/>
    </source>
</evidence>
<feature type="domain" description="Ig-like" evidence="11">
    <location>
        <begin position="34"/>
        <end position="126"/>
    </location>
</feature>
<proteinExistence type="predicted"/>
<feature type="domain" description="Ig-like" evidence="11">
    <location>
        <begin position="627"/>
        <end position="739"/>
    </location>
</feature>
<feature type="region of interest" description="Disordered" evidence="8">
    <location>
        <begin position="1151"/>
        <end position="1192"/>
    </location>
</feature>
<dbReference type="PANTHER" id="PTHR11640">
    <property type="entry name" value="NEPHRIN"/>
    <property type="match status" value="1"/>
</dbReference>
<dbReference type="SUPFAM" id="SSF48726">
    <property type="entry name" value="Immunoglobulin"/>
    <property type="match status" value="8"/>
</dbReference>
<dbReference type="PANTHER" id="PTHR11640:SF31">
    <property type="entry name" value="IRREGULAR CHIASM C-ROUGHEST PROTEIN-RELATED"/>
    <property type="match status" value="1"/>
</dbReference>
<feature type="region of interest" description="Disordered" evidence="8">
    <location>
        <begin position="1090"/>
        <end position="1111"/>
    </location>
</feature>
<protein>
    <submittedName>
        <fullName evidence="13">Hemicentin-1-like isoform X1</fullName>
    </submittedName>
</protein>
<evidence type="ECO:0000256" key="10">
    <source>
        <dbReference type="SAM" id="SignalP"/>
    </source>
</evidence>
<feature type="compositionally biased region" description="Polar residues" evidence="8">
    <location>
        <begin position="1093"/>
        <end position="1105"/>
    </location>
</feature>
<dbReference type="Pfam" id="PF07686">
    <property type="entry name" value="V-set"/>
    <property type="match status" value="1"/>
</dbReference>
<feature type="domain" description="Ig-like" evidence="11">
    <location>
        <begin position="830"/>
        <end position="913"/>
    </location>
</feature>
<dbReference type="Pfam" id="PF13895">
    <property type="entry name" value="Ig_2"/>
    <property type="match status" value="1"/>
</dbReference>
<feature type="compositionally biased region" description="Basic and acidic residues" evidence="8">
    <location>
        <begin position="1168"/>
        <end position="1185"/>
    </location>
</feature>
<evidence type="ECO:0000256" key="4">
    <source>
        <dbReference type="ARBA" id="ARBA00023136"/>
    </source>
</evidence>
<feature type="domain" description="Ig-like" evidence="11">
    <location>
        <begin position="745"/>
        <end position="825"/>
    </location>
</feature>
<feature type="domain" description="Ig-like" evidence="11">
    <location>
        <begin position="450"/>
        <end position="538"/>
    </location>
</feature>
<dbReference type="InterPro" id="IPR007110">
    <property type="entry name" value="Ig-like_dom"/>
</dbReference>
<dbReference type="RefSeq" id="XP_022252985.1">
    <property type="nucleotide sequence ID" value="XM_022397277.1"/>
</dbReference>
<feature type="signal peptide" evidence="10">
    <location>
        <begin position="1"/>
        <end position="17"/>
    </location>
</feature>
<dbReference type="InterPro" id="IPR003598">
    <property type="entry name" value="Ig_sub2"/>
</dbReference>
<feature type="domain" description="Ig-like" evidence="11">
    <location>
        <begin position="350"/>
        <end position="445"/>
    </location>
</feature>
<dbReference type="InterPro" id="IPR013162">
    <property type="entry name" value="CD80_C2-set"/>
</dbReference>
<keyword evidence="3 9" id="KW-1133">Transmembrane helix</keyword>
<feature type="domain" description="Ig-like" evidence="11">
    <location>
        <begin position="245"/>
        <end position="344"/>
    </location>
</feature>
<dbReference type="InterPro" id="IPR003599">
    <property type="entry name" value="Ig_sub"/>
</dbReference>
<evidence type="ECO:0000256" key="3">
    <source>
        <dbReference type="ARBA" id="ARBA00022989"/>
    </source>
</evidence>
<evidence type="ECO:0000256" key="6">
    <source>
        <dbReference type="ARBA" id="ARBA00023180"/>
    </source>
</evidence>
<name>A0ABM1TAS9_LIMPO</name>
<keyword evidence="5" id="KW-1015">Disulfide bond</keyword>
<feature type="domain" description="Ig-like" evidence="11">
    <location>
        <begin position="543"/>
        <end position="623"/>
    </location>
</feature>
<keyword evidence="10" id="KW-0732">Signal</keyword>
<feature type="domain" description="Ig-like" evidence="11">
    <location>
        <begin position="138"/>
        <end position="235"/>
    </location>
</feature>
<feature type="transmembrane region" description="Helical" evidence="9">
    <location>
        <begin position="930"/>
        <end position="955"/>
    </location>
</feature>
<dbReference type="SMART" id="SM00408">
    <property type="entry name" value="IGc2"/>
    <property type="match status" value="8"/>
</dbReference>
<dbReference type="SMART" id="SM00406">
    <property type="entry name" value="IGv"/>
    <property type="match status" value="2"/>
</dbReference>